<dbReference type="AlphaFoldDB" id="A0A150KIE9"/>
<sequence>MPWPDRLNHFQAAKLFYNENAPPGIYFKGLKHEASIFLQQGGDFSFIYSVRPFGRGEKQHPL</sequence>
<gene>
    <name evidence="1" type="ORF">B4099_0567</name>
</gene>
<protein>
    <submittedName>
        <fullName evidence="1">Uncharacterized protein</fullName>
    </submittedName>
</protein>
<dbReference type="PATRIC" id="fig|1398.25.peg.3411"/>
<dbReference type="EMBL" id="LQYI01000008">
    <property type="protein sequence ID" value="KYC73298.1"/>
    <property type="molecule type" value="Genomic_DNA"/>
</dbReference>
<organism evidence="1 2">
    <name type="scientific">Heyndrickxia coagulans</name>
    <name type="common">Weizmannia coagulans</name>
    <dbReference type="NCBI Taxonomy" id="1398"/>
    <lineage>
        <taxon>Bacteria</taxon>
        <taxon>Bacillati</taxon>
        <taxon>Bacillota</taxon>
        <taxon>Bacilli</taxon>
        <taxon>Bacillales</taxon>
        <taxon>Bacillaceae</taxon>
        <taxon>Heyndrickxia</taxon>
    </lineage>
</organism>
<comment type="caution">
    <text evidence="1">The sequence shown here is derived from an EMBL/GenBank/DDBJ whole genome shotgun (WGS) entry which is preliminary data.</text>
</comment>
<name>A0A150KIE9_HEYCO</name>
<proteinExistence type="predicted"/>
<evidence type="ECO:0000313" key="1">
    <source>
        <dbReference type="EMBL" id="KYC73298.1"/>
    </source>
</evidence>
<evidence type="ECO:0000313" key="2">
    <source>
        <dbReference type="Proteomes" id="UP000075304"/>
    </source>
</evidence>
<accession>A0A150KIE9</accession>
<dbReference type="Proteomes" id="UP000075304">
    <property type="component" value="Unassembled WGS sequence"/>
</dbReference>
<reference evidence="1 2" key="1">
    <citation type="submission" date="2016-01" db="EMBL/GenBank/DDBJ databases">
        <title>Genome Sequences of Twelve Sporeforming Bacillus Species Isolated from Foods.</title>
        <authorList>
            <person name="Berendsen E.M."/>
            <person name="Wells-Bennik M.H."/>
            <person name="Krawcyk A.O."/>
            <person name="De Jong A."/>
            <person name="Holsappel S."/>
            <person name="Eijlander R.T."/>
            <person name="Kuipers O.P."/>
        </authorList>
    </citation>
    <scope>NUCLEOTIDE SEQUENCE [LARGE SCALE GENOMIC DNA]</scope>
    <source>
        <strain evidence="1 2">B4099</strain>
    </source>
</reference>